<dbReference type="GO" id="GO:0009002">
    <property type="term" value="F:serine-type D-Ala-D-Ala carboxypeptidase activity"/>
    <property type="evidence" value="ECO:0007669"/>
    <property type="project" value="UniProtKB-EC"/>
</dbReference>
<keyword evidence="3 18" id="KW-0121">Carboxypeptidase</keyword>
<evidence type="ECO:0000256" key="9">
    <source>
        <dbReference type="ARBA" id="ARBA00022984"/>
    </source>
</evidence>
<reference evidence="18 19" key="1">
    <citation type="submission" date="2016-10" db="EMBL/GenBank/DDBJ databases">
        <authorList>
            <person name="de Groot N.N."/>
        </authorList>
    </citation>
    <scope>NUCLEOTIDE SEQUENCE [LARGE SCALE GENOMIC DNA]</scope>
    <source>
        <strain evidence="18 19">CGMCC 1.9159</strain>
    </source>
</reference>
<keyword evidence="10" id="KW-0511">Multifunctional enzyme</keyword>
<dbReference type="InterPro" id="IPR001460">
    <property type="entry name" value="PCN-bd_Tpept"/>
</dbReference>
<gene>
    <name evidence="18" type="ORF">SAMN04488242_2852</name>
</gene>
<keyword evidence="8" id="KW-0133">Cell shape</keyword>
<keyword evidence="5" id="KW-0328">Glycosyltransferase</keyword>
<name>A0A1G9N1H7_9ACTN</name>
<dbReference type="EMBL" id="FNGP01000006">
    <property type="protein sequence ID" value="SDL79715.1"/>
    <property type="molecule type" value="Genomic_DNA"/>
</dbReference>
<evidence type="ECO:0000259" key="16">
    <source>
        <dbReference type="Pfam" id="PF00912"/>
    </source>
</evidence>
<dbReference type="InterPro" id="IPR023346">
    <property type="entry name" value="Lysozyme-like_dom_sf"/>
</dbReference>
<comment type="catalytic activity">
    <reaction evidence="13">
        <text>[GlcNAc-(1-&gt;4)-Mur2Ac(oyl-L-Ala-gamma-D-Glu-L-Lys-D-Ala-D-Ala)](n)-di-trans,octa-cis-undecaprenyl diphosphate + beta-D-GlcNAc-(1-&gt;4)-Mur2Ac(oyl-L-Ala-gamma-D-Glu-L-Lys-D-Ala-D-Ala)-di-trans,octa-cis-undecaprenyl diphosphate = [GlcNAc-(1-&gt;4)-Mur2Ac(oyl-L-Ala-gamma-D-Glu-L-Lys-D-Ala-D-Ala)](n+1)-di-trans,octa-cis-undecaprenyl diphosphate + di-trans,octa-cis-undecaprenyl diphosphate + H(+)</text>
        <dbReference type="Rhea" id="RHEA:23708"/>
        <dbReference type="Rhea" id="RHEA-COMP:9602"/>
        <dbReference type="Rhea" id="RHEA-COMP:9603"/>
        <dbReference type="ChEBI" id="CHEBI:15378"/>
        <dbReference type="ChEBI" id="CHEBI:58405"/>
        <dbReference type="ChEBI" id="CHEBI:60033"/>
        <dbReference type="ChEBI" id="CHEBI:78435"/>
        <dbReference type="EC" id="2.4.99.28"/>
    </reaction>
</comment>
<feature type="domain" description="Penicillin-binding protein transpeptidase" evidence="15">
    <location>
        <begin position="362"/>
        <end position="638"/>
    </location>
</feature>
<keyword evidence="9" id="KW-0573">Peptidoglycan synthesis</keyword>
<dbReference type="Pfam" id="PF00905">
    <property type="entry name" value="Transpeptidase"/>
    <property type="match status" value="1"/>
</dbReference>
<evidence type="ECO:0000256" key="5">
    <source>
        <dbReference type="ARBA" id="ARBA00022676"/>
    </source>
</evidence>
<comment type="similarity">
    <text evidence="1">In the C-terminal section; belongs to the transpeptidase family.</text>
</comment>
<evidence type="ECO:0000256" key="14">
    <source>
        <dbReference type="SAM" id="MobiDB-lite"/>
    </source>
</evidence>
<accession>A0A1G9N1H7</accession>
<dbReference type="PANTHER" id="PTHR32282:SF33">
    <property type="entry name" value="PEPTIDOGLYCAN GLYCOSYLTRANSFERASE"/>
    <property type="match status" value="1"/>
</dbReference>
<dbReference type="InterPro" id="IPR036950">
    <property type="entry name" value="PBP_transglycosylase"/>
</dbReference>
<dbReference type="Pfam" id="PF00912">
    <property type="entry name" value="Transgly"/>
    <property type="match status" value="1"/>
</dbReference>
<dbReference type="InterPro" id="IPR001264">
    <property type="entry name" value="Glyco_trans_51"/>
</dbReference>
<dbReference type="GO" id="GO:0008955">
    <property type="term" value="F:peptidoglycan glycosyltransferase activity"/>
    <property type="evidence" value="ECO:0007669"/>
    <property type="project" value="UniProtKB-EC"/>
</dbReference>
<evidence type="ECO:0000256" key="10">
    <source>
        <dbReference type="ARBA" id="ARBA00023268"/>
    </source>
</evidence>
<dbReference type="InterPro" id="IPR012338">
    <property type="entry name" value="Beta-lactam/transpept-like"/>
</dbReference>
<dbReference type="GO" id="GO:0008360">
    <property type="term" value="P:regulation of cell shape"/>
    <property type="evidence" value="ECO:0007669"/>
    <property type="project" value="UniProtKB-KW"/>
</dbReference>
<protein>
    <submittedName>
        <fullName evidence="18">Membrane carboxypeptidase (Penicillin-binding protein)</fullName>
    </submittedName>
</protein>
<evidence type="ECO:0000256" key="13">
    <source>
        <dbReference type="ARBA" id="ARBA00049902"/>
    </source>
</evidence>
<evidence type="ECO:0000256" key="7">
    <source>
        <dbReference type="ARBA" id="ARBA00022801"/>
    </source>
</evidence>
<comment type="similarity">
    <text evidence="2">In the N-terminal section; belongs to the glycosyltransferase 51 family.</text>
</comment>
<dbReference type="GO" id="GO:0008658">
    <property type="term" value="F:penicillin binding"/>
    <property type="evidence" value="ECO:0007669"/>
    <property type="project" value="InterPro"/>
</dbReference>
<feature type="domain" description="Glycosyl transferase family 51" evidence="16">
    <location>
        <begin position="72"/>
        <end position="258"/>
    </location>
</feature>
<dbReference type="SUPFAM" id="SSF53955">
    <property type="entry name" value="Lysozyme-like"/>
    <property type="match status" value="1"/>
</dbReference>
<feature type="compositionally biased region" description="Gly residues" evidence="14">
    <location>
        <begin position="802"/>
        <end position="817"/>
    </location>
</feature>
<feature type="domain" description="PASTA" evidence="17">
    <location>
        <begin position="703"/>
        <end position="744"/>
    </location>
</feature>
<evidence type="ECO:0000256" key="4">
    <source>
        <dbReference type="ARBA" id="ARBA00022670"/>
    </source>
</evidence>
<evidence type="ECO:0000259" key="17">
    <source>
        <dbReference type="Pfam" id="PF03793"/>
    </source>
</evidence>
<feature type="region of interest" description="Disordered" evidence="14">
    <location>
        <begin position="595"/>
        <end position="614"/>
    </location>
</feature>
<sequence>MKSAKLSEKAYATFMFLAVSLLAGVLLSGVAVPFVAMASGGARAAVDSLDYLPAEFDTPPQSQRSRILMANGEVLSTFFDENRIYVTLDQIAPVMQEAQIAIEDHRFYEHGAIDFEGLGRAFFKTISGDTQGASTLTQQYVKLVRVEMAKASGDEEAARQAVEVSIERKIQEARYAFAVEEKFSKDEILERYLNIAYYGNGAYGVESASLQYFGVHAKDLSLEQAAMLAGLVQNPVGYDPVRNTQKATDRRNLVLQRMADVGFVTQEESDAAKQIPFDPAKVTRTPNGCTSSRYPFLCDYVYRTLVSGQVPGLGETREERINTLRRGGLTIQTLIDPKTQDAAEAAVANLVSPTDPIVANSVVLQPSTGLIVAMAQSRPVMGDDIAAGETYYNYNVDQDMGGAEGYQVGSTMKVFAAAAALEMGMAVTQEFDSPGTLKLGGETFRSCERDFRALPEDWSPSNLGRRNYGNIDMVEATENSVNTYYLQLVQSIGNCGPIELAQRAGVKMADGSDMRDQSNIASWVLGTSYVTPLSMAEGYATFANRGVHCSPRILQSIVMDNGTEIEVPSGNCEQVIEPEVADGMNYLLKSVMDNGTGRPARLPDGRPQAGKTGTTNENKAVWFAGYTPEMAGVAMIAVDTDPNRPKVDTLEGLRLANGERLRGTGGGDAGQIWRAAMGAALEGKPKTDFTAPTDRILEGKKIPVPDVSGMSYEEAKETIEAAGFTTRRWGVYSSRRAGTFLGASPADEAPMFSVISLRVSVGPRPKPKPAPAPKPEPAPPPATQAPQPQPSTPAAPPPSNGGNNGGGNGNGNGNGGG</sequence>
<dbReference type="PANTHER" id="PTHR32282">
    <property type="entry name" value="BINDING PROTEIN TRANSPEPTIDASE, PUTATIVE-RELATED"/>
    <property type="match status" value="1"/>
</dbReference>
<dbReference type="Gene3D" id="1.10.3810.10">
    <property type="entry name" value="Biosynthetic peptidoglycan transglycosylase-like"/>
    <property type="match status" value="1"/>
</dbReference>
<dbReference type="Gene3D" id="3.30.10.20">
    <property type="match status" value="1"/>
</dbReference>
<dbReference type="AlphaFoldDB" id="A0A1G9N1H7"/>
<keyword evidence="7" id="KW-0378">Hydrolase</keyword>
<dbReference type="FunFam" id="1.10.3810.10:FF:000001">
    <property type="entry name" value="Penicillin-binding protein 1A"/>
    <property type="match status" value="1"/>
</dbReference>
<evidence type="ECO:0000259" key="15">
    <source>
        <dbReference type="Pfam" id="PF00905"/>
    </source>
</evidence>
<evidence type="ECO:0000256" key="3">
    <source>
        <dbReference type="ARBA" id="ARBA00022645"/>
    </source>
</evidence>
<keyword evidence="19" id="KW-1185">Reference proteome</keyword>
<dbReference type="InterPro" id="IPR050396">
    <property type="entry name" value="Glycosyltr_51/Transpeptidase"/>
</dbReference>
<dbReference type="Gene3D" id="3.40.710.10">
    <property type="entry name" value="DD-peptidase/beta-lactamase superfamily"/>
    <property type="match status" value="1"/>
</dbReference>
<evidence type="ECO:0000313" key="19">
    <source>
        <dbReference type="Proteomes" id="UP000199475"/>
    </source>
</evidence>
<dbReference type="GO" id="GO:0009252">
    <property type="term" value="P:peptidoglycan biosynthetic process"/>
    <property type="evidence" value="ECO:0007669"/>
    <property type="project" value="UniProtKB-KW"/>
</dbReference>
<feature type="compositionally biased region" description="Pro residues" evidence="14">
    <location>
        <begin position="768"/>
        <end position="799"/>
    </location>
</feature>
<dbReference type="Pfam" id="PF03793">
    <property type="entry name" value="PASTA"/>
    <property type="match status" value="1"/>
</dbReference>
<dbReference type="Proteomes" id="UP000199475">
    <property type="component" value="Unassembled WGS sequence"/>
</dbReference>
<evidence type="ECO:0000256" key="1">
    <source>
        <dbReference type="ARBA" id="ARBA00007090"/>
    </source>
</evidence>
<keyword evidence="11" id="KW-0961">Cell wall biogenesis/degradation</keyword>
<dbReference type="GO" id="GO:0006508">
    <property type="term" value="P:proteolysis"/>
    <property type="evidence" value="ECO:0007669"/>
    <property type="project" value="UniProtKB-KW"/>
</dbReference>
<evidence type="ECO:0000313" key="18">
    <source>
        <dbReference type="EMBL" id="SDL79715.1"/>
    </source>
</evidence>
<evidence type="ECO:0000256" key="8">
    <source>
        <dbReference type="ARBA" id="ARBA00022960"/>
    </source>
</evidence>
<organism evidence="18 19">
    <name type="scientific">Tessaracoccus oleiagri</name>
    <dbReference type="NCBI Taxonomy" id="686624"/>
    <lineage>
        <taxon>Bacteria</taxon>
        <taxon>Bacillati</taxon>
        <taxon>Actinomycetota</taxon>
        <taxon>Actinomycetes</taxon>
        <taxon>Propionibacteriales</taxon>
        <taxon>Propionibacteriaceae</taxon>
        <taxon>Tessaracoccus</taxon>
    </lineage>
</organism>
<evidence type="ECO:0000256" key="12">
    <source>
        <dbReference type="ARBA" id="ARBA00034000"/>
    </source>
</evidence>
<dbReference type="CDD" id="cd06577">
    <property type="entry name" value="PASTA_pknB"/>
    <property type="match status" value="1"/>
</dbReference>
<comment type="catalytic activity">
    <reaction evidence="12">
        <text>Preferential cleavage: (Ac)2-L-Lys-D-Ala-|-D-Ala. Also transpeptidation of peptidyl-alanyl moieties that are N-acyl substituents of D-alanine.</text>
        <dbReference type="EC" id="3.4.16.4"/>
    </reaction>
</comment>
<proteinExistence type="inferred from homology"/>
<keyword evidence="4" id="KW-0645">Protease</keyword>
<dbReference type="InterPro" id="IPR005543">
    <property type="entry name" value="PASTA_dom"/>
</dbReference>
<evidence type="ECO:0000256" key="11">
    <source>
        <dbReference type="ARBA" id="ARBA00023316"/>
    </source>
</evidence>
<evidence type="ECO:0000256" key="2">
    <source>
        <dbReference type="ARBA" id="ARBA00007739"/>
    </source>
</evidence>
<dbReference type="GO" id="GO:0030288">
    <property type="term" value="C:outer membrane-bounded periplasmic space"/>
    <property type="evidence" value="ECO:0007669"/>
    <property type="project" value="TreeGrafter"/>
</dbReference>
<evidence type="ECO:0000256" key="6">
    <source>
        <dbReference type="ARBA" id="ARBA00022679"/>
    </source>
</evidence>
<keyword evidence="6" id="KW-0808">Transferase</keyword>
<feature type="region of interest" description="Disordered" evidence="14">
    <location>
        <begin position="762"/>
        <end position="817"/>
    </location>
</feature>
<dbReference type="OrthoDB" id="9766909at2"/>
<dbReference type="STRING" id="686624.SAMN04488242_2852"/>
<dbReference type="GO" id="GO:0071555">
    <property type="term" value="P:cell wall organization"/>
    <property type="evidence" value="ECO:0007669"/>
    <property type="project" value="UniProtKB-KW"/>
</dbReference>
<dbReference type="SUPFAM" id="SSF56601">
    <property type="entry name" value="beta-lactamase/transpeptidase-like"/>
    <property type="match status" value="1"/>
</dbReference>